<sequence length="201" mass="21435">MPKKSAPVLLAAMLAAPALYAADSPHAIQGIRVGDNKYKVISISNMKCADARKQTLPYEPRSEVDALVCTWQSSGKAYIVLNTIAPESLAVKFYAPAVRVGEITASYAPGVTYDQLRNEFNAKPFSEVRPGKGQFGEAYWIDGELLTRLACSKTGCGVTSGSNYAKAKLMTDERLKVEKAAKAAKAAAEEKAVAGTKATAK</sequence>
<dbReference type="RefSeq" id="WP_154381457.1">
    <property type="nucleotide sequence ID" value="NZ_WKJJ01000028.1"/>
</dbReference>
<dbReference type="EMBL" id="WKJJ01000028">
    <property type="protein sequence ID" value="MRV76193.1"/>
    <property type="molecule type" value="Genomic_DNA"/>
</dbReference>
<proteinExistence type="predicted"/>
<evidence type="ECO:0000313" key="2">
    <source>
        <dbReference type="EMBL" id="MRV76193.1"/>
    </source>
</evidence>
<protein>
    <submittedName>
        <fullName evidence="2">Uncharacterized protein</fullName>
    </submittedName>
</protein>
<dbReference type="Proteomes" id="UP000446768">
    <property type="component" value="Unassembled WGS sequence"/>
</dbReference>
<keyword evidence="1" id="KW-0732">Signal</keyword>
<reference evidence="2 3" key="1">
    <citation type="submission" date="2019-11" db="EMBL/GenBank/DDBJ databases">
        <title>Novel species isolated from a subtropical stream in China.</title>
        <authorList>
            <person name="Lu H."/>
        </authorList>
    </citation>
    <scope>NUCLEOTIDE SEQUENCE [LARGE SCALE GENOMIC DNA]</scope>
    <source>
        <strain evidence="2 3">FT92W</strain>
    </source>
</reference>
<keyword evidence="3" id="KW-1185">Reference proteome</keyword>
<feature type="chain" id="PRO_5031150946" evidence="1">
    <location>
        <begin position="22"/>
        <end position="201"/>
    </location>
</feature>
<comment type="caution">
    <text evidence="2">The sequence shown here is derived from an EMBL/GenBank/DDBJ whole genome shotgun (WGS) entry which is preliminary data.</text>
</comment>
<feature type="signal peptide" evidence="1">
    <location>
        <begin position="1"/>
        <end position="21"/>
    </location>
</feature>
<gene>
    <name evidence="2" type="ORF">GJ700_31240</name>
</gene>
<accession>A0A7X2IVD2</accession>
<name>A0A7X2IVD2_9BURK</name>
<evidence type="ECO:0000256" key="1">
    <source>
        <dbReference type="SAM" id="SignalP"/>
    </source>
</evidence>
<organism evidence="2 3">
    <name type="scientific">Pseudoduganella rivuli</name>
    <dbReference type="NCBI Taxonomy" id="2666085"/>
    <lineage>
        <taxon>Bacteria</taxon>
        <taxon>Pseudomonadati</taxon>
        <taxon>Pseudomonadota</taxon>
        <taxon>Betaproteobacteria</taxon>
        <taxon>Burkholderiales</taxon>
        <taxon>Oxalobacteraceae</taxon>
        <taxon>Telluria group</taxon>
        <taxon>Pseudoduganella</taxon>
    </lineage>
</organism>
<dbReference type="AlphaFoldDB" id="A0A7X2IVD2"/>
<evidence type="ECO:0000313" key="3">
    <source>
        <dbReference type="Proteomes" id="UP000446768"/>
    </source>
</evidence>